<organism evidence="3 4">
    <name type="scientific">Streptomyces caniferus</name>
    <dbReference type="NCBI Taxonomy" id="285557"/>
    <lineage>
        <taxon>Bacteria</taxon>
        <taxon>Bacillati</taxon>
        <taxon>Actinomycetota</taxon>
        <taxon>Actinomycetes</taxon>
        <taxon>Kitasatosporales</taxon>
        <taxon>Streptomycetaceae</taxon>
        <taxon>Streptomyces</taxon>
    </lineage>
</organism>
<dbReference type="EMBL" id="BLIN01000005">
    <property type="protein sequence ID" value="GFE08164.1"/>
    <property type="molecule type" value="Genomic_DNA"/>
</dbReference>
<dbReference type="Pfam" id="PF03796">
    <property type="entry name" value="DnaB_C"/>
    <property type="match status" value="1"/>
</dbReference>
<feature type="region of interest" description="Disordered" evidence="1">
    <location>
        <begin position="30"/>
        <end position="78"/>
    </location>
</feature>
<dbReference type="InterPro" id="IPR027417">
    <property type="entry name" value="P-loop_NTPase"/>
</dbReference>
<evidence type="ECO:0000259" key="2">
    <source>
        <dbReference type="Pfam" id="PF03796"/>
    </source>
</evidence>
<evidence type="ECO:0000313" key="3">
    <source>
        <dbReference type="EMBL" id="GFE08164.1"/>
    </source>
</evidence>
<dbReference type="GO" id="GO:0003678">
    <property type="term" value="F:DNA helicase activity"/>
    <property type="evidence" value="ECO:0007669"/>
    <property type="project" value="InterPro"/>
</dbReference>
<sequence>MMEMPASTRRRIARSWTITELQLPITALAQLSRGPELRADKRPNKADLSGSGLLEQDADIGPPPLPGCPPCGSGQPIR</sequence>
<name>A0A640SBF3_9ACTN</name>
<dbReference type="GO" id="GO:0005524">
    <property type="term" value="F:ATP binding"/>
    <property type="evidence" value="ECO:0007669"/>
    <property type="project" value="InterPro"/>
</dbReference>
<dbReference type="Gene3D" id="3.40.50.300">
    <property type="entry name" value="P-loop containing nucleotide triphosphate hydrolases"/>
    <property type="match status" value="1"/>
</dbReference>
<protein>
    <recommendedName>
        <fullName evidence="2">SF4 helicase domain-containing protein</fullName>
    </recommendedName>
</protein>
<dbReference type="AlphaFoldDB" id="A0A640SBF3"/>
<reference evidence="3 4" key="1">
    <citation type="submission" date="2019-12" db="EMBL/GenBank/DDBJ databases">
        <title>Whole genome shotgun sequence of Streptomyces caniferus NBRC 15389.</title>
        <authorList>
            <person name="Ichikawa N."/>
            <person name="Kimura A."/>
            <person name="Kitahashi Y."/>
            <person name="Komaki H."/>
            <person name="Tamura T."/>
        </authorList>
    </citation>
    <scope>NUCLEOTIDE SEQUENCE [LARGE SCALE GENOMIC DNA]</scope>
    <source>
        <strain evidence="3 4">NBRC 15389</strain>
    </source>
</reference>
<dbReference type="GO" id="GO:0006260">
    <property type="term" value="P:DNA replication"/>
    <property type="evidence" value="ECO:0007669"/>
    <property type="project" value="InterPro"/>
</dbReference>
<dbReference type="InterPro" id="IPR007694">
    <property type="entry name" value="DNA_helicase_DnaB-like_C"/>
</dbReference>
<gene>
    <name evidence="3" type="ORF">Scani_44320</name>
</gene>
<feature type="compositionally biased region" description="Basic and acidic residues" evidence="1">
    <location>
        <begin position="35"/>
        <end position="45"/>
    </location>
</feature>
<dbReference type="Proteomes" id="UP000435837">
    <property type="component" value="Unassembled WGS sequence"/>
</dbReference>
<evidence type="ECO:0000313" key="4">
    <source>
        <dbReference type="Proteomes" id="UP000435837"/>
    </source>
</evidence>
<feature type="domain" description="SF4 helicase" evidence="2">
    <location>
        <begin position="19"/>
        <end position="60"/>
    </location>
</feature>
<proteinExistence type="predicted"/>
<comment type="caution">
    <text evidence="3">The sequence shown here is derived from an EMBL/GenBank/DDBJ whole genome shotgun (WGS) entry which is preliminary data.</text>
</comment>
<evidence type="ECO:0000256" key="1">
    <source>
        <dbReference type="SAM" id="MobiDB-lite"/>
    </source>
</evidence>
<accession>A0A640SBF3</accession>